<protein>
    <submittedName>
        <fullName evidence="1">Uncharacterized protein</fullName>
    </submittedName>
</protein>
<comment type="caution">
    <text evidence="1">The sequence shown here is derived from an EMBL/GenBank/DDBJ whole genome shotgun (WGS) entry which is preliminary data.</text>
</comment>
<name>A0A645GS55_9ZZZZ</name>
<sequence length="58" mass="6622">MPRLMMLSERYGLDAIPAPASSGNQRNRPLPLIPSAERLEDGERAVYEYLGMLEYLLR</sequence>
<proteinExistence type="predicted"/>
<organism evidence="1">
    <name type="scientific">bioreactor metagenome</name>
    <dbReference type="NCBI Taxonomy" id="1076179"/>
    <lineage>
        <taxon>unclassified sequences</taxon>
        <taxon>metagenomes</taxon>
        <taxon>ecological metagenomes</taxon>
    </lineage>
</organism>
<dbReference type="EMBL" id="VSSQ01079023">
    <property type="protein sequence ID" value="MPN28659.1"/>
    <property type="molecule type" value="Genomic_DNA"/>
</dbReference>
<dbReference type="AlphaFoldDB" id="A0A645GS55"/>
<evidence type="ECO:0000313" key="1">
    <source>
        <dbReference type="EMBL" id="MPN28659.1"/>
    </source>
</evidence>
<reference evidence="1" key="1">
    <citation type="submission" date="2019-08" db="EMBL/GenBank/DDBJ databases">
        <authorList>
            <person name="Kucharzyk K."/>
            <person name="Murdoch R.W."/>
            <person name="Higgins S."/>
            <person name="Loffler F."/>
        </authorList>
    </citation>
    <scope>NUCLEOTIDE SEQUENCE</scope>
</reference>
<accession>A0A645GS55</accession>
<gene>
    <name evidence="1" type="ORF">SDC9_176102</name>
</gene>